<dbReference type="AlphaFoldDB" id="A0A1J1GTZ4"/>
<sequence>MDLKLSDATSIDSNDNLNGGNSTVEFAHREIEGATVSIPENPLYDDLDLRDAIQNPSEDINLDSTSSTNLHHKNLLSIFHLVMIIISFLRFARTYSPKLRAKHKERVRLQNKWDNRDKKMKGDWKKMEEKWNERKQKENREKEELNKKKEEREKKTNNEMEQFNRKWDGENYSEEKSWKFLNYSCINGKCIKSLNEPSTSQTCNKIVKRKKKNKVLLDIIEEKLKGISFKKPISEHELIKKITEEEKKRRETLFRQVVELNEKWKKYEEYCQIRREWERNERKKLEEKRRKRKGKHENEMLKEKVEWEKSMREEKEKWEKIMKEENEKWEKNMRKEKEKWQNRMMEKNEEWKKDENKKIKKEESELNSKWRYEHYKIKEKEGKKIRKI</sequence>
<dbReference type="EMBL" id="CVMV01000047">
    <property type="protein sequence ID" value="CRG95998.1"/>
    <property type="molecule type" value="Genomic_DNA"/>
</dbReference>
<feature type="coiled-coil region" evidence="1">
    <location>
        <begin position="297"/>
        <end position="357"/>
    </location>
</feature>
<dbReference type="VEuPathDB" id="PlasmoDB:PGAL8A_00321100"/>
<evidence type="ECO:0000313" key="3">
    <source>
        <dbReference type="EMBL" id="CRG95998.1"/>
    </source>
</evidence>
<protein>
    <submittedName>
        <fullName evidence="3">Fam-i protein</fullName>
    </submittedName>
</protein>
<feature type="region of interest" description="Disordered" evidence="2">
    <location>
        <begin position="118"/>
        <end position="158"/>
    </location>
</feature>
<comment type="caution">
    <text evidence="3">The sequence shown here is derived from an EMBL/GenBank/DDBJ whole genome shotgun (WGS) entry which is preliminary data.</text>
</comment>
<organism evidence="3 4">
    <name type="scientific">Plasmodium gallinaceum</name>
    <dbReference type="NCBI Taxonomy" id="5849"/>
    <lineage>
        <taxon>Eukaryota</taxon>
        <taxon>Sar</taxon>
        <taxon>Alveolata</taxon>
        <taxon>Apicomplexa</taxon>
        <taxon>Aconoidasida</taxon>
        <taxon>Haemosporida</taxon>
        <taxon>Plasmodiidae</taxon>
        <taxon>Plasmodium</taxon>
        <taxon>Plasmodium (Haemamoeba)</taxon>
    </lineage>
</organism>
<name>A0A1J1GTZ4_PLAGA</name>
<proteinExistence type="predicted"/>
<accession>A0A1J1GTZ4</accession>
<evidence type="ECO:0000256" key="1">
    <source>
        <dbReference type="SAM" id="Coils"/>
    </source>
</evidence>
<dbReference type="Proteomes" id="UP000220797">
    <property type="component" value="Unassembled WGS sequence"/>
</dbReference>
<evidence type="ECO:0000313" key="4">
    <source>
        <dbReference type="Proteomes" id="UP000220797"/>
    </source>
</evidence>
<dbReference type="RefSeq" id="XP_028528806.1">
    <property type="nucleotide sequence ID" value="XM_028672234.1"/>
</dbReference>
<evidence type="ECO:0000256" key="2">
    <source>
        <dbReference type="SAM" id="MobiDB-lite"/>
    </source>
</evidence>
<gene>
    <name evidence="3" type="ORF">PGAL8A_00321100</name>
</gene>
<keyword evidence="1" id="KW-0175">Coiled coil</keyword>
<reference evidence="3" key="1">
    <citation type="submission" date="2015-04" db="EMBL/GenBank/DDBJ databases">
        <authorList>
            <consortium name="Pathogen Informatics"/>
        </authorList>
    </citation>
    <scope>NUCLEOTIDE SEQUENCE [LARGE SCALE GENOMIC DNA]</scope>
    <source>
        <strain evidence="3">8A</strain>
    </source>
</reference>
<dbReference type="GeneID" id="39731744"/>
<keyword evidence="4" id="KW-1185">Reference proteome</keyword>